<evidence type="ECO:0000313" key="3">
    <source>
        <dbReference type="Proteomes" id="UP000094893"/>
    </source>
</evidence>
<protein>
    <submittedName>
        <fullName evidence="2">Uncharacterized protein</fullName>
    </submittedName>
</protein>
<name>A0A1C2JBI6_ACITH</name>
<reference evidence="2 3" key="1">
    <citation type="journal article" date="2016" name="Int. J. Mol. Sci.">
        <title>Comparative genomics of the extreme acidophile Acidithiobacillus thiooxidans reveals intraspecific divergence and niche adaptation.</title>
        <authorList>
            <person name="Zhang X."/>
            <person name="Feng X."/>
            <person name="Tao J."/>
            <person name="Ma L."/>
            <person name="Xiao Y."/>
            <person name="Liang Y."/>
            <person name="Liu X."/>
            <person name="Yin H."/>
        </authorList>
    </citation>
    <scope>NUCLEOTIDE SEQUENCE [LARGE SCALE GENOMIC DNA]</scope>
    <source>
        <strain evidence="2 3">A02</strain>
    </source>
</reference>
<comment type="caution">
    <text evidence="2">The sequence shown here is derived from an EMBL/GenBank/DDBJ whole genome shotgun (WGS) entry which is preliminary data.</text>
</comment>
<proteinExistence type="predicted"/>
<keyword evidence="1" id="KW-0472">Membrane</keyword>
<keyword evidence="1" id="KW-1133">Transmembrane helix</keyword>
<dbReference type="EMBL" id="LWSA01000014">
    <property type="protein sequence ID" value="OCX76918.1"/>
    <property type="molecule type" value="Genomic_DNA"/>
</dbReference>
<dbReference type="RefSeq" id="WP_024895237.1">
    <property type="nucleotide sequence ID" value="NZ_JAAVXF010000100.1"/>
</dbReference>
<dbReference type="STRING" id="930.GCA_002079865_00402"/>
<dbReference type="AlphaFoldDB" id="A0A1C2JBI6"/>
<feature type="transmembrane region" description="Helical" evidence="1">
    <location>
        <begin position="7"/>
        <end position="26"/>
    </location>
</feature>
<evidence type="ECO:0000313" key="2">
    <source>
        <dbReference type="EMBL" id="OCX76918.1"/>
    </source>
</evidence>
<gene>
    <name evidence="2" type="ORF">A6P07_01260</name>
</gene>
<keyword evidence="1" id="KW-0812">Transmembrane</keyword>
<dbReference type="GeneID" id="60696255"/>
<organism evidence="2 3">
    <name type="scientific">Acidithiobacillus thiooxidans</name>
    <name type="common">Thiobacillus thiooxidans</name>
    <dbReference type="NCBI Taxonomy" id="930"/>
    <lineage>
        <taxon>Bacteria</taxon>
        <taxon>Pseudomonadati</taxon>
        <taxon>Pseudomonadota</taxon>
        <taxon>Acidithiobacillia</taxon>
        <taxon>Acidithiobacillales</taxon>
        <taxon>Acidithiobacillaceae</taxon>
        <taxon>Acidithiobacillus</taxon>
    </lineage>
</organism>
<accession>A0A1C2JBI6</accession>
<feature type="transmembrane region" description="Helical" evidence="1">
    <location>
        <begin position="32"/>
        <end position="52"/>
    </location>
</feature>
<sequence length="62" mass="7201">MNDYEDFASKVVGNGILIIMFMAIFFGNTQDIGYAAMVDVFILLGWLLYMYMKHPDHFKSKK</sequence>
<evidence type="ECO:0000256" key="1">
    <source>
        <dbReference type="SAM" id="Phobius"/>
    </source>
</evidence>
<dbReference type="Proteomes" id="UP000094893">
    <property type="component" value="Unassembled WGS sequence"/>
</dbReference>